<evidence type="ECO:0000313" key="9">
    <source>
        <dbReference type="Proteomes" id="UP000178486"/>
    </source>
</evidence>
<dbReference type="SUPFAM" id="SSF47973">
    <property type="entry name" value="Ribosomal protein S7"/>
    <property type="match status" value="1"/>
</dbReference>
<name>A0A1F7JIY5_9BACT</name>
<evidence type="ECO:0000256" key="6">
    <source>
        <dbReference type="HAMAP-Rule" id="MF_00480"/>
    </source>
</evidence>
<dbReference type="FunFam" id="1.10.455.10:FF:000001">
    <property type="entry name" value="30S ribosomal protein S7"/>
    <property type="match status" value="1"/>
</dbReference>
<feature type="domain" description="Small ribosomal subunit protein uS7" evidence="7">
    <location>
        <begin position="9"/>
        <end position="151"/>
    </location>
</feature>
<reference evidence="8 9" key="1">
    <citation type="journal article" date="2016" name="Nat. Commun.">
        <title>Thousands of microbial genomes shed light on interconnected biogeochemical processes in an aquifer system.</title>
        <authorList>
            <person name="Anantharaman K."/>
            <person name="Brown C.T."/>
            <person name="Hug L.A."/>
            <person name="Sharon I."/>
            <person name="Castelle C.J."/>
            <person name="Probst A.J."/>
            <person name="Thomas B.C."/>
            <person name="Singh A."/>
            <person name="Wilkins M.J."/>
            <person name="Karaoz U."/>
            <person name="Brodie E.L."/>
            <person name="Williams K.H."/>
            <person name="Hubbard S.S."/>
            <person name="Banfield J.F."/>
        </authorList>
    </citation>
    <scope>NUCLEOTIDE SEQUENCE [LARGE SCALE GENOMIC DNA]</scope>
</reference>
<comment type="subunit">
    <text evidence="6">Part of the 30S ribosomal subunit. Contacts proteins S9 and S11.</text>
</comment>
<keyword evidence="6" id="KW-0820">tRNA-binding</keyword>
<evidence type="ECO:0000313" key="8">
    <source>
        <dbReference type="EMBL" id="OGK55575.1"/>
    </source>
</evidence>
<dbReference type="GO" id="GO:0006412">
    <property type="term" value="P:translation"/>
    <property type="evidence" value="ECO:0007669"/>
    <property type="project" value="UniProtKB-UniRule"/>
</dbReference>
<dbReference type="GO" id="GO:0019843">
    <property type="term" value="F:rRNA binding"/>
    <property type="evidence" value="ECO:0007669"/>
    <property type="project" value="UniProtKB-UniRule"/>
</dbReference>
<dbReference type="Proteomes" id="UP000178486">
    <property type="component" value="Unassembled WGS sequence"/>
</dbReference>
<protein>
    <recommendedName>
        <fullName evidence="6">Small ribosomal subunit protein uS7</fullName>
    </recommendedName>
</protein>
<evidence type="ECO:0000256" key="2">
    <source>
        <dbReference type="ARBA" id="ARBA00022730"/>
    </source>
</evidence>
<dbReference type="GO" id="GO:0000049">
    <property type="term" value="F:tRNA binding"/>
    <property type="evidence" value="ECO:0007669"/>
    <property type="project" value="UniProtKB-UniRule"/>
</dbReference>
<dbReference type="InterPro" id="IPR023798">
    <property type="entry name" value="Ribosomal_uS7_dom"/>
</dbReference>
<dbReference type="Gene3D" id="1.10.455.10">
    <property type="entry name" value="Ribosomal protein S7 domain"/>
    <property type="match status" value="1"/>
</dbReference>
<dbReference type="Pfam" id="PF00177">
    <property type="entry name" value="Ribosomal_S7"/>
    <property type="match status" value="1"/>
</dbReference>
<dbReference type="PANTHER" id="PTHR11205">
    <property type="entry name" value="RIBOSOMAL PROTEIN S7"/>
    <property type="match status" value="1"/>
</dbReference>
<evidence type="ECO:0000256" key="1">
    <source>
        <dbReference type="ARBA" id="ARBA00007151"/>
    </source>
</evidence>
<gene>
    <name evidence="6" type="primary">rpsG</name>
    <name evidence="8" type="ORF">A3B56_00505</name>
</gene>
<keyword evidence="4 6" id="KW-0689">Ribosomal protein</keyword>
<keyword evidence="3 6" id="KW-0694">RNA-binding</keyword>
<dbReference type="InterPro" id="IPR000235">
    <property type="entry name" value="Ribosomal_uS7"/>
</dbReference>
<dbReference type="InterPro" id="IPR036823">
    <property type="entry name" value="Ribosomal_uS7_dom_sf"/>
</dbReference>
<comment type="function">
    <text evidence="6">One of the primary rRNA binding proteins, it binds directly to 16S rRNA where it nucleates assembly of the head domain of the 30S subunit. Is located at the subunit interface close to the decoding center, probably blocks exit of the E-site tRNA.</text>
</comment>
<proteinExistence type="inferred from homology"/>
<comment type="similarity">
    <text evidence="1 6">Belongs to the universal ribosomal protein uS7 family.</text>
</comment>
<dbReference type="CDD" id="cd14869">
    <property type="entry name" value="uS7_Bacteria"/>
    <property type="match status" value="1"/>
</dbReference>
<dbReference type="PIRSF" id="PIRSF002122">
    <property type="entry name" value="RPS7p_RPS7a_RPS5e_RPS7o"/>
    <property type="match status" value="1"/>
</dbReference>
<evidence type="ECO:0000256" key="4">
    <source>
        <dbReference type="ARBA" id="ARBA00022980"/>
    </source>
</evidence>
<keyword evidence="5 6" id="KW-0687">Ribonucleoprotein</keyword>
<dbReference type="GO" id="GO:0015935">
    <property type="term" value="C:small ribosomal subunit"/>
    <property type="evidence" value="ECO:0007669"/>
    <property type="project" value="InterPro"/>
</dbReference>
<dbReference type="EMBL" id="MGAU01000010">
    <property type="protein sequence ID" value="OGK55575.1"/>
    <property type="molecule type" value="Genomic_DNA"/>
</dbReference>
<evidence type="ECO:0000259" key="7">
    <source>
        <dbReference type="Pfam" id="PF00177"/>
    </source>
</evidence>
<comment type="caution">
    <text evidence="8">The sequence shown here is derived from an EMBL/GenBank/DDBJ whole genome shotgun (WGS) entry which is preliminary data.</text>
</comment>
<dbReference type="AlphaFoldDB" id="A0A1F7JIY5"/>
<keyword evidence="2 6" id="KW-0699">rRNA-binding</keyword>
<evidence type="ECO:0000256" key="3">
    <source>
        <dbReference type="ARBA" id="ARBA00022884"/>
    </source>
</evidence>
<accession>A0A1F7JIY5</accession>
<sequence length="158" mass="17878">MRGSPGNLARRVEPDAIYNNQMVTRLINGIMRDGKKSVAQHQIYSAFNLIKKDHDDALVVFQEAVKNISPQMEVRSRRIGGAAYQVPVPVRGNRKTSLVLRWLISEARKRSSKEYPTFAQKLAAELLDASKNEGGAVKKKEATHKMAESNRAFSHFRW</sequence>
<evidence type="ECO:0000256" key="5">
    <source>
        <dbReference type="ARBA" id="ARBA00023274"/>
    </source>
</evidence>
<dbReference type="NCBIfam" id="TIGR01029">
    <property type="entry name" value="rpsG_bact"/>
    <property type="match status" value="1"/>
</dbReference>
<organism evidence="8 9">
    <name type="scientific">Candidatus Roizmanbacteria bacterium RIFCSPLOWO2_01_FULL_45_11</name>
    <dbReference type="NCBI Taxonomy" id="1802070"/>
    <lineage>
        <taxon>Bacteria</taxon>
        <taxon>Candidatus Roizmaniibacteriota</taxon>
    </lineage>
</organism>
<dbReference type="InterPro" id="IPR005717">
    <property type="entry name" value="Ribosomal_uS7_bac/org-type"/>
</dbReference>
<dbReference type="HAMAP" id="MF_00480_B">
    <property type="entry name" value="Ribosomal_uS7_B"/>
    <property type="match status" value="1"/>
</dbReference>
<dbReference type="GO" id="GO:0003735">
    <property type="term" value="F:structural constituent of ribosome"/>
    <property type="evidence" value="ECO:0007669"/>
    <property type="project" value="InterPro"/>
</dbReference>